<dbReference type="AlphaFoldDB" id="A0A1F6D5V9"/>
<protein>
    <recommendedName>
        <fullName evidence="5">Oxidoreductase</fullName>
    </recommendedName>
</protein>
<dbReference type="InterPro" id="IPR036291">
    <property type="entry name" value="NAD(P)-bd_dom_sf"/>
</dbReference>
<name>A0A1F6D5V9_HANXR</name>
<evidence type="ECO:0000313" key="3">
    <source>
        <dbReference type="EMBL" id="OGG56412.1"/>
    </source>
</evidence>
<dbReference type="PANTHER" id="PTHR43708:SF8">
    <property type="entry name" value="OXIDOREDUCTASE"/>
    <property type="match status" value="1"/>
</dbReference>
<feature type="domain" description="Gfo/Idh/MocA-like oxidoreductase N-terminal" evidence="1">
    <location>
        <begin position="11"/>
        <end position="128"/>
    </location>
</feature>
<gene>
    <name evidence="3" type="ORF">A3F84_28295</name>
</gene>
<dbReference type="Pfam" id="PF01408">
    <property type="entry name" value="GFO_IDH_MocA"/>
    <property type="match status" value="1"/>
</dbReference>
<dbReference type="InterPro" id="IPR000683">
    <property type="entry name" value="Gfo/Idh/MocA-like_OxRdtase_N"/>
</dbReference>
<dbReference type="SUPFAM" id="SSF51735">
    <property type="entry name" value="NAD(P)-binding Rossmann-fold domains"/>
    <property type="match status" value="1"/>
</dbReference>
<dbReference type="EMBL" id="MFKF01000032">
    <property type="protein sequence ID" value="OGG56412.1"/>
    <property type="molecule type" value="Genomic_DNA"/>
</dbReference>
<organism evidence="3 4">
    <name type="scientific">Handelsmanbacteria sp. (strain RIFCSPLOWO2_12_FULL_64_10)</name>
    <dbReference type="NCBI Taxonomy" id="1817868"/>
    <lineage>
        <taxon>Bacteria</taxon>
        <taxon>Candidatus Handelsmaniibacteriota</taxon>
    </lineage>
</organism>
<evidence type="ECO:0000259" key="1">
    <source>
        <dbReference type="Pfam" id="PF01408"/>
    </source>
</evidence>
<evidence type="ECO:0008006" key="5">
    <source>
        <dbReference type="Google" id="ProtNLM"/>
    </source>
</evidence>
<comment type="caution">
    <text evidence="3">The sequence shown here is derived from an EMBL/GenBank/DDBJ whole genome shotgun (WGS) entry which is preliminary data.</text>
</comment>
<proteinExistence type="predicted"/>
<dbReference type="SUPFAM" id="SSF55347">
    <property type="entry name" value="Glyceraldehyde-3-phosphate dehydrogenase-like, C-terminal domain"/>
    <property type="match status" value="1"/>
</dbReference>
<dbReference type="InterPro" id="IPR051317">
    <property type="entry name" value="Gfo/Idh/MocA_oxidoreduct"/>
</dbReference>
<dbReference type="InterPro" id="IPR055170">
    <property type="entry name" value="GFO_IDH_MocA-like_dom"/>
</dbReference>
<dbReference type="GO" id="GO:0000166">
    <property type="term" value="F:nucleotide binding"/>
    <property type="evidence" value="ECO:0007669"/>
    <property type="project" value="InterPro"/>
</dbReference>
<evidence type="ECO:0000259" key="2">
    <source>
        <dbReference type="Pfam" id="PF22725"/>
    </source>
</evidence>
<feature type="domain" description="GFO/IDH/MocA-like oxidoreductase" evidence="2">
    <location>
        <begin position="139"/>
        <end position="256"/>
    </location>
</feature>
<accession>A0A1F6D5V9</accession>
<sequence length="366" mass="41406">MAAKQEQGRIVRVGILGQGRSGRNIHAAWLSQSPEKYRVVAVSDALKDRRERAEQEYGCDTYTNYRDLLKRDDVELVVNALPSHLHPQGTIDALKSGHHVVCEKPLAPTVKDFKRMVAAAKGAKRILAPFQQSRYAAHFQQILKVLKSGVLGRIVQIKMSYNGFARRWDWQTLQEFRGGNLLNTGPHPMDQALCLLSWNRPEVFCQMDRANTSGDAEDHVKVLLYKKGLPTVDLEISSCCAYPGDVFQVYGTRGGLTGGSSGLKWRYFKVKEAPRQKLIRAPLPGPSYCREELKWHEETWEPTAAQRDSFRSMSQAFYDHLYKALRKGAPLFITPEQVGVQVAVMEECHRQNRLSRLSRKGWAKGG</sequence>
<dbReference type="Gene3D" id="3.30.360.10">
    <property type="entry name" value="Dihydrodipicolinate Reductase, domain 2"/>
    <property type="match status" value="1"/>
</dbReference>
<dbReference type="PANTHER" id="PTHR43708">
    <property type="entry name" value="CONSERVED EXPRESSED OXIDOREDUCTASE (EUROFUNG)"/>
    <property type="match status" value="1"/>
</dbReference>
<dbReference type="Pfam" id="PF22725">
    <property type="entry name" value="GFO_IDH_MocA_C3"/>
    <property type="match status" value="1"/>
</dbReference>
<dbReference type="Proteomes" id="UP000178606">
    <property type="component" value="Unassembled WGS sequence"/>
</dbReference>
<dbReference type="Gene3D" id="3.40.50.720">
    <property type="entry name" value="NAD(P)-binding Rossmann-like Domain"/>
    <property type="match status" value="1"/>
</dbReference>
<reference evidence="3 4" key="1">
    <citation type="journal article" date="2016" name="Nat. Commun.">
        <title>Thousands of microbial genomes shed light on interconnected biogeochemical processes in an aquifer system.</title>
        <authorList>
            <person name="Anantharaman K."/>
            <person name="Brown C.T."/>
            <person name="Hug L.A."/>
            <person name="Sharon I."/>
            <person name="Castelle C.J."/>
            <person name="Probst A.J."/>
            <person name="Thomas B.C."/>
            <person name="Singh A."/>
            <person name="Wilkins M.J."/>
            <person name="Karaoz U."/>
            <person name="Brodie E.L."/>
            <person name="Williams K.H."/>
            <person name="Hubbard S.S."/>
            <person name="Banfield J.F."/>
        </authorList>
    </citation>
    <scope>NUCLEOTIDE SEQUENCE [LARGE SCALE GENOMIC DNA]</scope>
    <source>
        <strain evidence="4">RIFCSPLOWO2_12_FULL_64_10</strain>
    </source>
</reference>
<evidence type="ECO:0000313" key="4">
    <source>
        <dbReference type="Proteomes" id="UP000178606"/>
    </source>
</evidence>